<protein>
    <submittedName>
        <fullName evidence="2">Uncharacterized protein</fullName>
    </submittedName>
</protein>
<evidence type="ECO:0000313" key="3">
    <source>
        <dbReference type="Proteomes" id="UP001148312"/>
    </source>
</evidence>
<dbReference type="GeneID" id="81627809"/>
<evidence type="ECO:0000313" key="2">
    <source>
        <dbReference type="EMBL" id="KAJ5475672.1"/>
    </source>
</evidence>
<organism evidence="2 3">
    <name type="scientific">Penicillium diatomitis</name>
    <dbReference type="NCBI Taxonomy" id="2819901"/>
    <lineage>
        <taxon>Eukaryota</taxon>
        <taxon>Fungi</taxon>
        <taxon>Dikarya</taxon>
        <taxon>Ascomycota</taxon>
        <taxon>Pezizomycotina</taxon>
        <taxon>Eurotiomycetes</taxon>
        <taxon>Eurotiomycetidae</taxon>
        <taxon>Eurotiales</taxon>
        <taxon>Aspergillaceae</taxon>
        <taxon>Penicillium</taxon>
    </lineage>
</organism>
<accession>A0A9W9WV69</accession>
<proteinExistence type="predicted"/>
<gene>
    <name evidence="2" type="ORF">N7539_007959</name>
</gene>
<reference evidence="2" key="1">
    <citation type="submission" date="2022-12" db="EMBL/GenBank/DDBJ databases">
        <authorList>
            <person name="Petersen C."/>
        </authorList>
    </citation>
    <scope>NUCLEOTIDE SEQUENCE</scope>
    <source>
        <strain evidence="2">IBT 30728</strain>
    </source>
</reference>
<dbReference type="EMBL" id="JAPWDQ010000011">
    <property type="protein sequence ID" value="KAJ5475672.1"/>
    <property type="molecule type" value="Genomic_DNA"/>
</dbReference>
<dbReference type="RefSeq" id="XP_056787425.1">
    <property type="nucleotide sequence ID" value="XM_056937560.1"/>
</dbReference>
<feature type="region of interest" description="Disordered" evidence="1">
    <location>
        <begin position="163"/>
        <end position="182"/>
    </location>
</feature>
<dbReference type="Proteomes" id="UP001148312">
    <property type="component" value="Unassembled WGS sequence"/>
</dbReference>
<keyword evidence="3" id="KW-1185">Reference proteome</keyword>
<name>A0A9W9WV69_9EURO</name>
<comment type="caution">
    <text evidence="2">The sequence shown here is derived from an EMBL/GenBank/DDBJ whole genome shotgun (WGS) entry which is preliminary data.</text>
</comment>
<evidence type="ECO:0000256" key="1">
    <source>
        <dbReference type="SAM" id="MobiDB-lite"/>
    </source>
</evidence>
<sequence>MRHFSNWVIQYHRIIRLDLICPCMHLSALLRPANRGPGSKDRPWKIAGCGRRRPFNVLGSIAEFSEAAVRDKRLREQGNGPVDSAADPPTSGEMALLRVRGNQLKQSVRCRASRKYGIISRRRGRWTRPGEREVQDYEVEDVERRTELYTPLAAPGWRWRTADARSGKARAARPRLDALNPR</sequence>
<reference evidence="2" key="2">
    <citation type="journal article" date="2023" name="IMA Fungus">
        <title>Comparative genomic study of the Penicillium genus elucidates a diverse pangenome and 15 lateral gene transfer events.</title>
        <authorList>
            <person name="Petersen C."/>
            <person name="Sorensen T."/>
            <person name="Nielsen M.R."/>
            <person name="Sondergaard T.E."/>
            <person name="Sorensen J.L."/>
            <person name="Fitzpatrick D.A."/>
            <person name="Frisvad J.C."/>
            <person name="Nielsen K.L."/>
        </authorList>
    </citation>
    <scope>NUCLEOTIDE SEQUENCE</scope>
    <source>
        <strain evidence="2">IBT 30728</strain>
    </source>
</reference>
<dbReference type="AlphaFoldDB" id="A0A9W9WV69"/>